<evidence type="ECO:0000313" key="8">
    <source>
        <dbReference type="EMBL" id="GAC28245.1"/>
    </source>
</evidence>
<evidence type="ECO:0000313" key="9">
    <source>
        <dbReference type="Proteomes" id="UP000006251"/>
    </source>
</evidence>
<evidence type="ECO:0000256" key="6">
    <source>
        <dbReference type="HAMAP-Rule" id="MF_01894"/>
    </source>
</evidence>
<dbReference type="RefSeq" id="WP_006010277.1">
    <property type="nucleotide sequence ID" value="NZ_BAEQ01000023.1"/>
</dbReference>
<dbReference type="InterPro" id="IPR003395">
    <property type="entry name" value="RecF/RecN/SMC_N"/>
</dbReference>
<evidence type="ECO:0000256" key="1">
    <source>
        <dbReference type="ARBA" id="ARBA00022490"/>
    </source>
</evidence>
<keyword evidence="1 6" id="KW-0963">Cytoplasm</keyword>
<dbReference type="AlphaFoldDB" id="K6ZY50"/>
<dbReference type="STRING" id="1121922.GCA_000428905_00684"/>
<keyword evidence="9" id="KW-1185">Reference proteome</keyword>
<dbReference type="InterPro" id="IPR027417">
    <property type="entry name" value="P-loop_NTPase"/>
</dbReference>
<feature type="coiled-coil region" evidence="6">
    <location>
        <begin position="170"/>
        <end position="211"/>
    </location>
</feature>
<sequence length="1164" mass="131641">MRLKKIKLAGFKSFVDPTTIPFPGEMTAVVGPNGCGKSNVIDAVRWVLGESSAKNLRGDAMTDVIFNGSTARKAVSQCSVELVFDNASGRIGGEYANYSELSVKRTVTKEAISSYLLNGTKCRKRDITDLFLGTGLGPRSYAIIEQGMISKLIESRPQELRVFVEEAAGISKYKERRRETENRIKHTKENLERLDDVRSELGEQLSKLQRQSVAATRYKELKASERELKAQLAVVRWLKQSNLINQAEANISEKEIELERIIARKRGDESSIIQYREEQESCKIEINDIQQEIFKVSTNITKIEQSQLFSKKRKQQIQLELQQLQTQAQRTEMLFTDTAQELVIVQDELVDLEPNKMVSEEALENAQAARRESEKVLLQFNEKNREGETQYHSLKQQLQSCHSQIQNTMSMQLRTDSRIKELKQELAELDDEDIKQQSEELQTDLLLVNEGLEQAKKEVLFTQERQQKWVLEQGAARTEVEKQNGLMINLQASKDALQNIQKKNMTDASLRPAINEQYEFETRLLALSAFLKVTPGYEGLCEIVFSHIASSKVIPTLSSEQIESRFFDNKQGQALLFEKHMTAEKVSGSLAEKINNRCVPQFLNLISLVDDVGTALTSQKHLRPGHSVLTPCGLWLFSDMLINGAGKQVDASISRAAEIASLTIQIEVQRQNVDMAEQGFELASASLNGVLALIDDAKLICADYTEQAFKLSTQLSQHQQQMTQQVMRHERFYQELERQKINAQDELERLEMLNEEVEIHAMDLVQIEALIDEQVTHTDLLQARVQLARTQAERLVTRTHELAMQVQQTKNKYNLLKDKQITREEQINENKEKIAILQEETQELSMPFEDQQARLQVLLENKTLLQTHQQEIHLTLTLVDKKRLEAEKGQSGINQAAETIKAEIDSMKLQAEGSKVRAQSYLEQLQDMEQALKPVLESLPDDIEEGQWQRNLEKTTSSLTRLGAVNLAAVEEFESQSIKKRYLDEQNDDLTQALETLGTAIKKIDKETRTRFKATFDQINSDLKILFPKVFGGGSAHLALTEDDMLDTGVTIMARPPGKKNSTIHLLSGGEKALTALSLVFAIFRLNPAPFCLLDEVDAPLDDANVGRFCKLVSEMSKTVQFIYITHNKVAMEMASHLTGVTMSEPGVSRMVAVDVEEALAIAE</sequence>
<keyword evidence="4 6" id="KW-0175">Coiled coil</keyword>
<dbReference type="HAMAP" id="MF_01894">
    <property type="entry name" value="Smc_prok"/>
    <property type="match status" value="1"/>
</dbReference>
<dbReference type="GO" id="GO:0006260">
    <property type="term" value="P:DNA replication"/>
    <property type="evidence" value="ECO:0007669"/>
    <property type="project" value="UniProtKB-UniRule"/>
</dbReference>
<dbReference type="InterPro" id="IPR024704">
    <property type="entry name" value="SMC"/>
</dbReference>
<feature type="coiled-coil region" evidence="6">
    <location>
        <begin position="719"/>
        <end position="760"/>
    </location>
</feature>
<dbReference type="InterPro" id="IPR011890">
    <property type="entry name" value="SMC_prok"/>
</dbReference>
<name>K6ZY50_9ALTE</name>
<feature type="coiled-coil region" evidence="6">
    <location>
        <begin position="244"/>
        <end position="334"/>
    </location>
</feature>
<dbReference type="Proteomes" id="UP000006251">
    <property type="component" value="Unassembled WGS sequence"/>
</dbReference>
<keyword evidence="3 6" id="KW-0067">ATP-binding</keyword>
<reference evidence="9" key="1">
    <citation type="journal article" date="2014" name="Environ. Microbiol.">
        <title>Comparative genomics of the marine bacterial genus Glaciecola reveals the high degree of genomic diversity and genomic characteristic for cold adaptation.</title>
        <authorList>
            <person name="Qin Q.L."/>
            <person name="Xie B.B."/>
            <person name="Yu Y."/>
            <person name="Shu Y.L."/>
            <person name="Rong J.C."/>
            <person name="Zhang Y.J."/>
            <person name="Zhao D.L."/>
            <person name="Chen X.L."/>
            <person name="Zhang X.Y."/>
            <person name="Chen B."/>
            <person name="Zhou B.C."/>
            <person name="Zhang Y.Z."/>
        </authorList>
    </citation>
    <scope>NUCLEOTIDE SEQUENCE [LARGE SCALE GENOMIC DNA]</scope>
    <source>
        <strain evidence="9">ACAM 615</strain>
    </source>
</reference>
<keyword evidence="5 6" id="KW-0238">DNA-binding</keyword>
<comment type="domain">
    <text evidence="6">Contains large globular domains required for ATP hydrolysis at each terminus and a third globular domain forming a flexible hinge near the middle of the molecule. These domains are separated by coiled-coil structures.</text>
</comment>
<feature type="domain" description="RecF/RecN/SMC N-terminal" evidence="7">
    <location>
        <begin position="3"/>
        <end position="1149"/>
    </location>
</feature>
<dbReference type="GO" id="GO:0003677">
    <property type="term" value="F:DNA binding"/>
    <property type="evidence" value="ECO:0007669"/>
    <property type="project" value="UniProtKB-UniRule"/>
</dbReference>
<protein>
    <recommendedName>
        <fullName evidence="6">Chromosome partition protein Smc</fullName>
    </recommendedName>
</protein>
<dbReference type="SUPFAM" id="SSF52540">
    <property type="entry name" value="P-loop containing nucleoside triphosphate hydrolases"/>
    <property type="match status" value="1"/>
</dbReference>
<evidence type="ECO:0000256" key="3">
    <source>
        <dbReference type="ARBA" id="ARBA00022840"/>
    </source>
</evidence>
<dbReference type="GO" id="GO:0007062">
    <property type="term" value="P:sister chromatid cohesion"/>
    <property type="evidence" value="ECO:0007669"/>
    <property type="project" value="InterPro"/>
</dbReference>
<dbReference type="GO" id="GO:0005524">
    <property type="term" value="F:ATP binding"/>
    <property type="evidence" value="ECO:0007669"/>
    <property type="project" value="UniProtKB-UniRule"/>
</dbReference>
<comment type="similarity">
    <text evidence="6">Belongs to the SMC family.</text>
</comment>
<keyword evidence="2 6" id="KW-0547">Nucleotide-binding</keyword>
<accession>K6ZY50</accession>
<comment type="caution">
    <text evidence="8">The sequence shown here is derived from an EMBL/GenBank/DDBJ whole genome shotgun (WGS) entry which is preliminary data.</text>
</comment>
<feature type="coiled-coil region" evidence="6">
    <location>
        <begin position="412"/>
        <end position="458"/>
    </location>
</feature>
<dbReference type="GO" id="GO:0007059">
    <property type="term" value="P:chromosome segregation"/>
    <property type="evidence" value="ECO:0007669"/>
    <property type="project" value="UniProtKB-UniRule"/>
</dbReference>
<evidence type="ECO:0000256" key="2">
    <source>
        <dbReference type="ARBA" id="ARBA00022741"/>
    </source>
</evidence>
<dbReference type="GO" id="GO:0030261">
    <property type="term" value="P:chromosome condensation"/>
    <property type="evidence" value="ECO:0007669"/>
    <property type="project" value="InterPro"/>
</dbReference>
<comment type="function">
    <text evidence="6">Required for chromosome condensation and partitioning.</text>
</comment>
<feature type="binding site" evidence="6">
    <location>
        <begin position="32"/>
        <end position="39"/>
    </location>
    <ligand>
        <name>ATP</name>
        <dbReference type="ChEBI" id="CHEBI:30616"/>
    </ligand>
</feature>
<dbReference type="GO" id="GO:0005737">
    <property type="term" value="C:cytoplasm"/>
    <property type="evidence" value="ECO:0007669"/>
    <property type="project" value="UniProtKB-SubCell"/>
</dbReference>
<evidence type="ECO:0000256" key="5">
    <source>
        <dbReference type="ARBA" id="ARBA00023125"/>
    </source>
</evidence>
<gene>
    <name evidence="6 8" type="primary">smc</name>
    <name evidence="8" type="ORF">GPAL_1372</name>
</gene>
<evidence type="ECO:0000259" key="7">
    <source>
        <dbReference type="Pfam" id="PF02463"/>
    </source>
</evidence>
<organism evidence="8 9">
    <name type="scientific">Brumicola pallidula DSM 14239 = ACAM 615</name>
    <dbReference type="NCBI Taxonomy" id="1121922"/>
    <lineage>
        <taxon>Bacteria</taxon>
        <taxon>Pseudomonadati</taxon>
        <taxon>Pseudomonadota</taxon>
        <taxon>Gammaproteobacteria</taxon>
        <taxon>Alteromonadales</taxon>
        <taxon>Alteromonadaceae</taxon>
        <taxon>Brumicola</taxon>
    </lineage>
</organism>
<dbReference type="NCBIfam" id="TIGR02168">
    <property type="entry name" value="SMC_prok_B"/>
    <property type="match status" value="1"/>
</dbReference>
<proteinExistence type="inferred from homology"/>
<dbReference type="Pfam" id="PF02463">
    <property type="entry name" value="SMC_N"/>
    <property type="match status" value="1"/>
</dbReference>
<dbReference type="OrthoDB" id="9808768at2"/>
<evidence type="ECO:0000256" key="4">
    <source>
        <dbReference type="ARBA" id="ARBA00023054"/>
    </source>
</evidence>
<dbReference type="Gene3D" id="3.40.50.300">
    <property type="entry name" value="P-loop containing nucleotide triphosphate hydrolases"/>
    <property type="match status" value="2"/>
</dbReference>
<dbReference type="CDD" id="cd03278">
    <property type="entry name" value="ABC_SMC_barmotin"/>
    <property type="match status" value="2"/>
</dbReference>
<dbReference type="EMBL" id="BAEQ01000023">
    <property type="protein sequence ID" value="GAC28245.1"/>
    <property type="molecule type" value="Genomic_DNA"/>
</dbReference>
<comment type="subcellular location">
    <subcellularLocation>
        <location evidence="6">Cytoplasm</location>
    </subcellularLocation>
</comment>
<dbReference type="GO" id="GO:0016887">
    <property type="term" value="F:ATP hydrolysis activity"/>
    <property type="evidence" value="ECO:0007669"/>
    <property type="project" value="InterPro"/>
</dbReference>
<comment type="subunit">
    <text evidence="6">Homodimer.</text>
</comment>
<dbReference type="PANTHER" id="PTHR43977">
    <property type="entry name" value="STRUCTURAL MAINTENANCE OF CHROMOSOMES PROTEIN 3"/>
    <property type="match status" value="1"/>
</dbReference>
<dbReference type="PIRSF" id="PIRSF005719">
    <property type="entry name" value="SMC"/>
    <property type="match status" value="1"/>
</dbReference>